<proteinExistence type="predicted"/>
<accession>A0A2P2N7D0</accession>
<sequence length="16" mass="1906">MCLHKENIYNDSINLV</sequence>
<organism evidence="1">
    <name type="scientific">Rhizophora mucronata</name>
    <name type="common">Asiatic mangrove</name>
    <dbReference type="NCBI Taxonomy" id="61149"/>
    <lineage>
        <taxon>Eukaryota</taxon>
        <taxon>Viridiplantae</taxon>
        <taxon>Streptophyta</taxon>
        <taxon>Embryophyta</taxon>
        <taxon>Tracheophyta</taxon>
        <taxon>Spermatophyta</taxon>
        <taxon>Magnoliopsida</taxon>
        <taxon>eudicotyledons</taxon>
        <taxon>Gunneridae</taxon>
        <taxon>Pentapetalae</taxon>
        <taxon>rosids</taxon>
        <taxon>fabids</taxon>
        <taxon>Malpighiales</taxon>
        <taxon>Rhizophoraceae</taxon>
        <taxon>Rhizophora</taxon>
    </lineage>
</organism>
<name>A0A2P2N7D0_RHIMU</name>
<reference evidence="1" key="1">
    <citation type="submission" date="2018-02" db="EMBL/GenBank/DDBJ databases">
        <title>Rhizophora mucronata_Transcriptome.</title>
        <authorList>
            <person name="Meera S.P."/>
            <person name="Sreeshan A."/>
            <person name="Augustine A."/>
        </authorList>
    </citation>
    <scope>NUCLEOTIDE SEQUENCE</scope>
    <source>
        <tissue evidence="1">Leaf</tissue>
    </source>
</reference>
<protein>
    <submittedName>
        <fullName evidence="1">Uncharacterized protein</fullName>
    </submittedName>
</protein>
<evidence type="ECO:0000313" key="1">
    <source>
        <dbReference type="EMBL" id="MBX38407.1"/>
    </source>
</evidence>
<dbReference type="EMBL" id="GGEC01057923">
    <property type="protein sequence ID" value="MBX38407.1"/>
    <property type="molecule type" value="Transcribed_RNA"/>
</dbReference>
<dbReference type="AlphaFoldDB" id="A0A2P2N7D0"/>